<keyword evidence="5" id="KW-1185">Reference proteome</keyword>
<dbReference type="InterPro" id="IPR036928">
    <property type="entry name" value="AS_sf"/>
</dbReference>
<evidence type="ECO:0000256" key="1">
    <source>
        <dbReference type="ARBA" id="ARBA00009199"/>
    </source>
</evidence>
<reference evidence="4 5" key="1">
    <citation type="journal article" date="2023" name="Sci. Data">
        <title>Genome assembly of the Korean intertidal mud-creeper Batillaria attramentaria.</title>
        <authorList>
            <person name="Patra A.K."/>
            <person name="Ho P.T."/>
            <person name="Jun S."/>
            <person name="Lee S.J."/>
            <person name="Kim Y."/>
            <person name="Won Y.J."/>
        </authorList>
    </citation>
    <scope>NUCLEOTIDE SEQUENCE [LARGE SCALE GENOMIC DNA]</scope>
    <source>
        <strain evidence="4">Wonlab-2016</strain>
    </source>
</reference>
<accession>A0ABD0K5Y4</accession>
<dbReference type="PANTHER" id="PTHR11895">
    <property type="entry name" value="TRANSAMIDASE"/>
    <property type="match status" value="1"/>
</dbReference>
<dbReference type="InterPro" id="IPR023631">
    <property type="entry name" value="Amidase_dom"/>
</dbReference>
<dbReference type="Gene3D" id="3.90.1300.10">
    <property type="entry name" value="Amidase signature (AS) domain"/>
    <property type="match status" value="1"/>
</dbReference>
<dbReference type="NCBIfam" id="NF005565">
    <property type="entry name" value="PRK07235.1"/>
    <property type="match status" value="1"/>
</dbReference>
<evidence type="ECO:0000256" key="2">
    <source>
        <dbReference type="SAM" id="MobiDB-lite"/>
    </source>
</evidence>
<dbReference type="EMBL" id="JACVVK020000249">
    <property type="protein sequence ID" value="KAK7482221.1"/>
    <property type="molecule type" value="Genomic_DNA"/>
</dbReference>
<dbReference type="Proteomes" id="UP001519460">
    <property type="component" value="Unassembled WGS sequence"/>
</dbReference>
<dbReference type="PANTHER" id="PTHR11895:SF170">
    <property type="entry name" value="AMIDASE"/>
    <property type="match status" value="1"/>
</dbReference>
<feature type="domain" description="Amidase" evidence="3">
    <location>
        <begin position="92"/>
        <end position="508"/>
    </location>
</feature>
<dbReference type="PROSITE" id="PS00571">
    <property type="entry name" value="AMIDASES"/>
    <property type="match status" value="1"/>
</dbReference>
<sequence>MEGKGLYRAPALSGPQLEDFRRLNEELSFRCSEEELQGMAKIMEGVTAAYQRVSELPDTSLPVVRYPRTPGYRPGPDDNPYNAWAWRCDIRGAAEGKLSGRTVGIKDNTAVAGVPMRCGSKILENYVPEFDATVVTRILDAGGHIVGKTSLEDMCISGSSVTSSDGPVRNPTDETRSAGGSSSGSAALVAAGLVDFAVGGDQGGSIRIPASFTGIVGLKPTYGLVPYTGAWAGEPTVDHLGPMARTVADCALLLEVMAGYDDGRDPRQYPGITPPEYSKLINNDTSGKKVGMLQEGFEVCKEDSVPRIVRGVLNTMSKAGLSVSELSIPLHKDGCAIWTASAGQAVYHCMLNDGGVGYYSKGFYPMSLQEATRRGVASRPHDIPPLVKCFSLYGEYMTQLYGHGNKFYAKANNLVMELTRQYDAALQKFDVIVMPTLPYVAQKLPAAGCRMYDLYQHTESMCDNVMPFNSTGHPALTINAGFAPTDDGKQLPVGMMIVGRKFDDVTVLQVASAVEKITTGRGQ</sequence>
<evidence type="ECO:0000259" key="3">
    <source>
        <dbReference type="Pfam" id="PF01425"/>
    </source>
</evidence>
<protein>
    <recommendedName>
        <fullName evidence="3">Amidase domain-containing protein</fullName>
    </recommendedName>
</protein>
<name>A0ABD0K5Y4_9CAEN</name>
<dbReference type="InterPro" id="IPR020556">
    <property type="entry name" value="Amidase_CS"/>
</dbReference>
<proteinExistence type="inferred from homology"/>
<feature type="region of interest" description="Disordered" evidence="2">
    <location>
        <begin position="159"/>
        <end position="182"/>
    </location>
</feature>
<comment type="caution">
    <text evidence="4">The sequence shown here is derived from an EMBL/GenBank/DDBJ whole genome shotgun (WGS) entry which is preliminary data.</text>
</comment>
<evidence type="ECO:0000313" key="5">
    <source>
        <dbReference type="Proteomes" id="UP001519460"/>
    </source>
</evidence>
<dbReference type="SUPFAM" id="SSF75304">
    <property type="entry name" value="Amidase signature (AS) enzymes"/>
    <property type="match status" value="1"/>
</dbReference>
<dbReference type="AlphaFoldDB" id="A0ABD0K5Y4"/>
<organism evidence="4 5">
    <name type="scientific">Batillaria attramentaria</name>
    <dbReference type="NCBI Taxonomy" id="370345"/>
    <lineage>
        <taxon>Eukaryota</taxon>
        <taxon>Metazoa</taxon>
        <taxon>Spiralia</taxon>
        <taxon>Lophotrochozoa</taxon>
        <taxon>Mollusca</taxon>
        <taxon>Gastropoda</taxon>
        <taxon>Caenogastropoda</taxon>
        <taxon>Sorbeoconcha</taxon>
        <taxon>Cerithioidea</taxon>
        <taxon>Batillariidae</taxon>
        <taxon>Batillaria</taxon>
    </lineage>
</organism>
<dbReference type="InterPro" id="IPR000120">
    <property type="entry name" value="Amidase"/>
</dbReference>
<evidence type="ECO:0000313" key="4">
    <source>
        <dbReference type="EMBL" id="KAK7482221.1"/>
    </source>
</evidence>
<dbReference type="Pfam" id="PF01425">
    <property type="entry name" value="Amidase"/>
    <property type="match status" value="1"/>
</dbReference>
<comment type="similarity">
    <text evidence="1">Belongs to the amidase family.</text>
</comment>
<gene>
    <name evidence="4" type="ORF">BaRGS_00026570</name>
</gene>